<keyword evidence="1" id="KW-0040">ANK repeat</keyword>
<evidence type="ECO:0000256" key="1">
    <source>
        <dbReference type="PROSITE-ProRule" id="PRU00023"/>
    </source>
</evidence>
<organism evidence="2 3">
    <name type="scientific">Aspergillus cavernicola</name>
    <dbReference type="NCBI Taxonomy" id="176166"/>
    <lineage>
        <taxon>Eukaryota</taxon>
        <taxon>Fungi</taxon>
        <taxon>Dikarya</taxon>
        <taxon>Ascomycota</taxon>
        <taxon>Pezizomycotina</taxon>
        <taxon>Eurotiomycetes</taxon>
        <taxon>Eurotiomycetidae</taxon>
        <taxon>Eurotiales</taxon>
        <taxon>Aspergillaceae</taxon>
        <taxon>Aspergillus</taxon>
        <taxon>Aspergillus subgen. Nidulantes</taxon>
    </lineage>
</organism>
<evidence type="ECO:0000313" key="2">
    <source>
        <dbReference type="EMBL" id="KAL2821424.1"/>
    </source>
</evidence>
<dbReference type="EMBL" id="JBFXLS010000063">
    <property type="protein sequence ID" value="KAL2821424.1"/>
    <property type="molecule type" value="Genomic_DNA"/>
</dbReference>
<feature type="repeat" description="ANK" evidence="1">
    <location>
        <begin position="9"/>
        <end position="41"/>
    </location>
</feature>
<sequence>MFLDNSADANLSIVEIAMKMGYHEVLRLLVDAGADINLAHPVWPRKVWPAPGHSCLPVRRAVYIEVRAGLEVAVAGRKEGKAGWISNRCSIL</sequence>
<reference evidence="2 3" key="1">
    <citation type="submission" date="2024-07" db="EMBL/GenBank/DDBJ databases">
        <title>Section-level genome sequencing and comparative genomics of Aspergillus sections Usti and Cavernicolus.</title>
        <authorList>
            <consortium name="Lawrence Berkeley National Laboratory"/>
            <person name="Nybo J.L."/>
            <person name="Vesth T.C."/>
            <person name="Theobald S."/>
            <person name="Frisvad J.C."/>
            <person name="Larsen T.O."/>
            <person name="Kjaerboelling I."/>
            <person name="Rothschild-Mancinelli K."/>
            <person name="Lyhne E.K."/>
            <person name="Kogle M.E."/>
            <person name="Barry K."/>
            <person name="Clum A."/>
            <person name="Na H."/>
            <person name="Ledsgaard L."/>
            <person name="Lin J."/>
            <person name="Lipzen A."/>
            <person name="Kuo A."/>
            <person name="Riley R."/>
            <person name="Mondo S."/>
            <person name="LaButti K."/>
            <person name="Haridas S."/>
            <person name="Pangalinan J."/>
            <person name="Salamov A.A."/>
            <person name="Simmons B.A."/>
            <person name="Magnuson J.K."/>
            <person name="Chen J."/>
            <person name="Drula E."/>
            <person name="Henrissat B."/>
            <person name="Wiebenga A."/>
            <person name="Lubbers R.J."/>
            <person name="Gomes A.C."/>
            <person name="Makela M.R."/>
            <person name="Stajich J."/>
            <person name="Grigoriev I.V."/>
            <person name="Mortensen U.H."/>
            <person name="De vries R.P."/>
            <person name="Baker S.E."/>
            <person name="Andersen M.R."/>
        </authorList>
    </citation>
    <scope>NUCLEOTIDE SEQUENCE [LARGE SCALE GENOMIC DNA]</scope>
    <source>
        <strain evidence="2 3">CBS 600.67</strain>
    </source>
</reference>
<gene>
    <name evidence="2" type="ORF">BDW59DRAFT_150084</name>
</gene>
<protein>
    <recommendedName>
        <fullName evidence="4">Ankyrin repeat-containing domain protein</fullName>
    </recommendedName>
</protein>
<keyword evidence="3" id="KW-1185">Reference proteome</keyword>
<proteinExistence type="predicted"/>
<evidence type="ECO:0000313" key="3">
    <source>
        <dbReference type="Proteomes" id="UP001610335"/>
    </source>
</evidence>
<comment type="caution">
    <text evidence="2">The sequence shown here is derived from an EMBL/GenBank/DDBJ whole genome shotgun (WGS) entry which is preliminary data.</text>
</comment>
<dbReference type="PROSITE" id="PS50088">
    <property type="entry name" value="ANK_REPEAT"/>
    <property type="match status" value="1"/>
</dbReference>
<dbReference type="Proteomes" id="UP001610335">
    <property type="component" value="Unassembled WGS sequence"/>
</dbReference>
<dbReference type="PROSITE" id="PS50297">
    <property type="entry name" value="ANK_REP_REGION"/>
    <property type="match status" value="1"/>
</dbReference>
<name>A0ABR4I0Z6_9EURO</name>
<accession>A0ABR4I0Z6</accession>
<dbReference type="InterPro" id="IPR002110">
    <property type="entry name" value="Ankyrin_rpt"/>
</dbReference>
<evidence type="ECO:0008006" key="4">
    <source>
        <dbReference type="Google" id="ProtNLM"/>
    </source>
</evidence>